<organism evidence="1 2">
    <name type="scientific">Acidithiobacillus ferruginosus</name>
    <dbReference type="NCBI Taxonomy" id="3063951"/>
    <lineage>
        <taxon>Bacteria</taxon>
        <taxon>Pseudomonadati</taxon>
        <taxon>Pseudomonadota</taxon>
        <taxon>Acidithiobacillia</taxon>
        <taxon>Acidithiobacillales</taxon>
        <taxon>Acidithiobacillaceae</taxon>
        <taxon>Acidithiobacillus</taxon>
    </lineage>
</organism>
<accession>A0ACD5IL35</accession>
<protein>
    <submittedName>
        <fullName evidence="1">Type II toxin-antitoxin system RelE/ParE family toxin</fullName>
    </submittedName>
</protein>
<evidence type="ECO:0000313" key="2">
    <source>
        <dbReference type="Proteomes" id="UP001196097"/>
    </source>
</evidence>
<name>A0ACD5IL35_9PROT</name>
<gene>
    <name evidence="1" type="ORF">HF292_001070</name>
</gene>
<proteinExistence type="predicted"/>
<dbReference type="Proteomes" id="UP001196097">
    <property type="component" value="Chromosome"/>
</dbReference>
<keyword evidence="2" id="KW-1185">Reference proteome</keyword>
<reference evidence="1 2" key="1">
    <citation type="journal article" date="2021" name="ISME J.">
        <title>Genomic evolution of the class Acidithiobacillia: deep-branching Proteobacteria living in extreme acidic conditions.</title>
        <authorList>
            <person name="Moya-Beltran A."/>
            <person name="Beard S."/>
            <person name="Rojas-Villalobos C."/>
            <person name="Issotta F."/>
            <person name="Gallardo Y."/>
            <person name="Ulloa R."/>
            <person name="Giaveno A."/>
            <person name="Degli Esposti M."/>
            <person name="Johnson D.B."/>
            <person name="Quatrini R."/>
        </authorList>
    </citation>
    <scope>NUCLEOTIDE SEQUENCE [LARGE SCALE GENOMIC DNA]</scope>
    <source>
        <strain evidence="1 2">CF3</strain>
    </source>
</reference>
<sequence>MLELIETNVFREWLEGLRDHQDRARIQVRMRRLSLGNPGDVKPVGEGISEMRIDYGPGYRAYFMRRGPVVVALLCGGDKRGARNGTLLWQKPLQRNGRSNDDGSAIQTLRHRELPQD</sequence>
<evidence type="ECO:0000313" key="1">
    <source>
        <dbReference type="EMBL" id="XRP73264.1"/>
    </source>
</evidence>
<dbReference type="EMBL" id="CP130946">
    <property type="protein sequence ID" value="XRP73264.1"/>
    <property type="molecule type" value="Genomic_DNA"/>
</dbReference>